<dbReference type="Proteomes" id="UP000256269">
    <property type="component" value="Unassembled WGS sequence"/>
</dbReference>
<comment type="caution">
    <text evidence="2">The sequence shown here is derived from an EMBL/GenBank/DDBJ whole genome shotgun (WGS) entry which is preliminary data.</text>
</comment>
<dbReference type="Pfam" id="PF25872">
    <property type="entry name" value="HTH_77"/>
    <property type="match status" value="1"/>
</dbReference>
<accession>A0A3E0HB26</accession>
<keyword evidence="2" id="KW-0418">Kinase</keyword>
<organism evidence="2 3">
    <name type="scientific">Kutzneria buriramensis</name>
    <dbReference type="NCBI Taxonomy" id="1045776"/>
    <lineage>
        <taxon>Bacteria</taxon>
        <taxon>Bacillati</taxon>
        <taxon>Actinomycetota</taxon>
        <taxon>Actinomycetes</taxon>
        <taxon>Pseudonocardiales</taxon>
        <taxon>Pseudonocardiaceae</taxon>
        <taxon>Kutzneria</taxon>
    </lineage>
</organism>
<dbReference type="OrthoDB" id="9812579at2"/>
<dbReference type="AlphaFoldDB" id="A0A3E0HB26"/>
<dbReference type="GO" id="GO:0043531">
    <property type="term" value="F:ADP binding"/>
    <property type="evidence" value="ECO:0007669"/>
    <property type="project" value="InterPro"/>
</dbReference>
<keyword evidence="3" id="KW-1185">Reference proteome</keyword>
<dbReference type="InterPro" id="IPR036388">
    <property type="entry name" value="WH-like_DNA-bd_sf"/>
</dbReference>
<dbReference type="PANTHER" id="PTHR47691">
    <property type="entry name" value="REGULATOR-RELATED"/>
    <property type="match status" value="1"/>
</dbReference>
<dbReference type="EMBL" id="QUNO01000012">
    <property type="protein sequence ID" value="REH41246.1"/>
    <property type="molecule type" value="Genomic_DNA"/>
</dbReference>
<dbReference type="SUPFAM" id="SSF46894">
    <property type="entry name" value="C-terminal effector domain of the bipartite response regulators"/>
    <property type="match status" value="1"/>
</dbReference>
<dbReference type="GO" id="GO:0003677">
    <property type="term" value="F:DNA binding"/>
    <property type="evidence" value="ECO:0007669"/>
    <property type="project" value="InterPro"/>
</dbReference>
<proteinExistence type="predicted"/>
<evidence type="ECO:0000259" key="1">
    <source>
        <dbReference type="PROSITE" id="PS50043"/>
    </source>
</evidence>
<dbReference type="SMART" id="SM00421">
    <property type="entry name" value="HTH_LUXR"/>
    <property type="match status" value="1"/>
</dbReference>
<sequence>MAGGSLPTEISSFVGRRDDLASMRRLLATAHLLTVTGVGGVGKTRVSLRLAYELRRSFADGAWWADLSTLHRGAEPQLVAETIAKGLGVQDHSTRTTTEVLLDHVRDRRLLLVLDNCEHLIDAVGPIVRAMLAASAELRVIATSRQPLGIAGEHVLELRPLASEAVTLLLDRMHAAMPEFEPTAGDRDTALRLCQRLDGLPLAIELAAAQLRSIGMATLLERLGDRFRLLTGLAATLDWSYQLCTEHQRLLWARLSVFAGDLDLAAAEQVCADDLLPHEEVLAALAGLAERSLLISEHRGGRVRYRMLETIREYGAQQLDDPESVQIRHRDYFRRLAYEAATQWHGPDELRWLERIRTDLPNVLAAMGWSLSTPGESAAALEMAISLMRSHCWYVVGGLAEGLRWLRLALAAGEEQPTPLRAMGLAWASIIAVFLGDPAQAPELIPDTGDALADASTLTARAIWAWIVEYNYAVVAENFAAARDLFLRAGAVGDAFATELWFAFNGGEPETGCQALVDRAEGLGAGYSLANATWALGSSFLATDPERAVTSIEKSLRRFQAIDDLWGCGWTMEMLSWACTAAGHHERAAILMGAAGKLWSDIGLRLYRPGPFAMGHDRAAATLTEALGERAFRAAIDEGAELGFDRAVAMGARVGLPTRSASPPLPELTAREREVAELVAAGLTNPQIAAKLFLGARTVQTHLRSIMNKLGVNNRTQVAAHIADSRAR</sequence>
<gene>
    <name evidence="2" type="ORF">BCF44_112330</name>
</gene>
<dbReference type="InterPro" id="IPR049945">
    <property type="entry name" value="AAA_22"/>
</dbReference>
<dbReference type="Pfam" id="PF00196">
    <property type="entry name" value="GerE"/>
    <property type="match status" value="1"/>
</dbReference>
<name>A0A3E0HB26_9PSEU</name>
<keyword evidence="2" id="KW-0808">Transferase</keyword>
<dbReference type="GO" id="GO:0006355">
    <property type="term" value="P:regulation of DNA-templated transcription"/>
    <property type="evidence" value="ECO:0007669"/>
    <property type="project" value="InterPro"/>
</dbReference>
<feature type="domain" description="HTH luxR-type" evidence="1">
    <location>
        <begin position="661"/>
        <end position="726"/>
    </location>
</feature>
<reference evidence="2 3" key="1">
    <citation type="submission" date="2018-08" db="EMBL/GenBank/DDBJ databases">
        <title>Genomic Encyclopedia of Archaeal and Bacterial Type Strains, Phase II (KMG-II): from individual species to whole genera.</title>
        <authorList>
            <person name="Goeker M."/>
        </authorList>
    </citation>
    <scope>NUCLEOTIDE SEQUENCE [LARGE SCALE GENOMIC DNA]</scope>
    <source>
        <strain evidence="2 3">DSM 45791</strain>
    </source>
</reference>
<dbReference type="InterPro" id="IPR058852">
    <property type="entry name" value="HTH_77"/>
</dbReference>
<dbReference type="PRINTS" id="PR00038">
    <property type="entry name" value="HTHLUXR"/>
</dbReference>
<dbReference type="CDD" id="cd06170">
    <property type="entry name" value="LuxR_C_like"/>
    <property type="match status" value="1"/>
</dbReference>
<dbReference type="InterPro" id="IPR027417">
    <property type="entry name" value="P-loop_NTPase"/>
</dbReference>
<dbReference type="InterPro" id="IPR016032">
    <property type="entry name" value="Sig_transdc_resp-reg_C-effctor"/>
</dbReference>
<dbReference type="Pfam" id="PF13401">
    <property type="entry name" value="AAA_22"/>
    <property type="match status" value="1"/>
</dbReference>
<protein>
    <submittedName>
        <fullName evidence="2">Non-specific serine/threonine protein kinase</fullName>
    </submittedName>
</protein>
<keyword evidence="2" id="KW-0723">Serine/threonine-protein kinase</keyword>
<evidence type="ECO:0000313" key="2">
    <source>
        <dbReference type="EMBL" id="REH41246.1"/>
    </source>
</evidence>
<dbReference type="SUPFAM" id="SSF52540">
    <property type="entry name" value="P-loop containing nucleoside triphosphate hydrolases"/>
    <property type="match status" value="1"/>
</dbReference>
<dbReference type="PRINTS" id="PR00364">
    <property type="entry name" value="DISEASERSIST"/>
</dbReference>
<dbReference type="PANTHER" id="PTHR47691:SF3">
    <property type="entry name" value="HTH-TYPE TRANSCRIPTIONAL REGULATOR RV0890C-RELATED"/>
    <property type="match status" value="1"/>
</dbReference>
<dbReference type="RefSeq" id="WP_147328723.1">
    <property type="nucleotide sequence ID" value="NZ_CP144375.1"/>
</dbReference>
<dbReference type="InterPro" id="IPR000792">
    <property type="entry name" value="Tscrpt_reg_LuxR_C"/>
</dbReference>
<dbReference type="Gene3D" id="1.10.10.10">
    <property type="entry name" value="Winged helix-like DNA-binding domain superfamily/Winged helix DNA-binding domain"/>
    <property type="match status" value="1"/>
</dbReference>
<dbReference type="GO" id="GO:0004674">
    <property type="term" value="F:protein serine/threonine kinase activity"/>
    <property type="evidence" value="ECO:0007669"/>
    <property type="project" value="UniProtKB-KW"/>
</dbReference>
<dbReference type="PROSITE" id="PS00622">
    <property type="entry name" value="HTH_LUXR_1"/>
    <property type="match status" value="1"/>
</dbReference>
<evidence type="ECO:0000313" key="3">
    <source>
        <dbReference type="Proteomes" id="UP000256269"/>
    </source>
</evidence>
<dbReference type="PROSITE" id="PS50043">
    <property type="entry name" value="HTH_LUXR_2"/>
    <property type="match status" value="1"/>
</dbReference>
<dbReference type="Gene3D" id="3.40.50.300">
    <property type="entry name" value="P-loop containing nucleotide triphosphate hydrolases"/>
    <property type="match status" value="1"/>
</dbReference>